<feature type="transmembrane region" description="Helical" evidence="1">
    <location>
        <begin position="232"/>
        <end position="252"/>
    </location>
</feature>
<feature type="transmembrane region" description="Helical" evidence="1">
    <location>
        <begin position="35"/>
        <end position="52"/>
    </location>
</feature>
<feature type="transmembrane region" description="Helical" evidence="1">
    <location>
        <begin position="207"/>
        <end position="226"/>
    </location>
</feature>
<organism evidence="2 3">
    <name type="scientific">Paracoccus siganidrum</name>
    <dbReference type="NCBI Taxonomy" id="1276757"/>
    <lineage>
        <taxon>Bacteria</taxon>
        <taxon>Pseudomonadati</taxon>
        <taxon>Pseudomonadota</taxon>
        <taxon>Alphaproteobacteria</taxon>
        <taxon>Rhodobacterales</taxon>
        <taxon>Paracoccaceae</taxon>
        <taxon>Paracoccus</taxon>
    </lineage>
</organism>
<proteinExistence type="predicted"/>
<feature type="transmembrane region" description="Helical" evidence="1">
    <location>
        <begin position="72"/>
        <end position="96"/>
    </location>
</feature>
<feature type="transmembrane region" description="Helical" evidence="1">
    <location>
        <begin position="264"/>
        <end position="286"/>
    </location>
</feature>
<sequence>MNLFKRIGIDAYMILLMLTAVLGVALPARGIGAEILGYLTYWAVAVLFFLYGGKLDPRAVRAGLLNWKLQGLTFATTYAVFPVMGFALIAIFGRALGPEMSLGLLFLAVLPSTVQSSIAFTSISGGNVAAAICAASLSNIVGVVLTPLLVAQLIHLEGAGVTFEAVEKIGLQILLPFVAGQLLRRWIGATLNRRKLMTTIVDRGSILLIVFAAFSAGTVAGVWSSIPPASLLVTLGVVLLFLFLVIVTTRLAGRAAGLPPEDRATLLFCGATKSLASGLPIAMALFPAAQVSAIILPVMIYHMVQLLVCSGIAGNLSARVAATPAPSGRAGKEERRA</sequence>
<dbReference type="Gene3D" id="1.20.1530.20">
    <property type="match status" value="1"/>
</dbReference>
<evidence type="ECO:0000256" key="1">
    <source>
        <dbReference type="SAM" id="Phobius"/>
    </source>
</evidence>
<dbReference type="OrthoDB" id="9792271at2"/>
<feature type="transmembrane region" description="Helical" evidence="1">
    <location>
        <begin position="169"/>
        <end position="187"/>
    </location>
</feature>
<dbReference type="Proteomes" id="UP000283587">
    <property type="component" value="Unassembled WGS sequence"/>
</dbReference>
<dbReference type="InterPro" id="IPR038770">
    <property type="entry name" value="Na+/solute_symporter_sf"/>
</dbReference>
<feature type="transmembrane region" description="Helical" evidence="1">
    <location>
        <begin position="102"/>
        <end position="121"/>
    </location>
</feature>
<dbReference type="PANTHER" id="PTHR18640:SF5">
    <property type="entry name" value="SODIUM_BILE ACID COTRANSPORTER 7"/>
    <property type="match status" value="1"/>
</dbReference>
<evidence type="ECO:0000313" key="2">
    <source>
        <dbReference type="EMBL" id="RJL07486.1"/>
    </source>
</evidence>
<reference evidence="3" key="1">
    <citation type="submission" date="2018-09" db="EMBL/GenBank/DDBJ databases">
        <title>Paracoccus onubensis nov. sp. a moderate halophilic bacterium isolated from Gruta de las Maravillas (Aracena, Spain).</title>
        <authorList>
            <person name="Jurado V."/>
            <person name="Gutierrez-Patricio S."/>
            <person name="Gonzalez-Pimentel J.L."/>
            <person name="Miller A.Z."/>
            <person name="Laiz L."/>
            <person name="Saiz-Jimenez C."/>
        </authorList>
    </citation>
    <scope>NUCLEOTIDE SEQUENCE [LARGE SCALE GENOMIC DNA]</scope>
    <source>
        <strain evidence="3">DSM 26381</strain>
    </source>
</reference>
<dbReference type="Pfam" id="PF13593">
    <property type="entry name" value="SBF_like"/>
    <property type="match status" value="1"/>
</dbReference>
<accession>A0A419A2Y3</accession>
<dbReference type="EMBL" id="QZEW01000087">
    <property type="protein sequence ID" value="RJL07486.1"/>
    <property type="molecule type" value="Genomic_DNA"/>
</dbReference>
<dbReference type="PANTHER" id="PTHR18640">
    <property type="entry name" value="SOLUTE CARRIER FAMILY 10 MEMBER 7"/>
    <property type="match status" value="1"/>
</dbReference>
<dbReference type="RefSeq" id="WP_119900032.1">
    <property type="nucleotide sequence ID" value="NZ_QNRC01000010.1"/>
</dbReference>
<keyword evidence="1" id="KW-0472">Membrane</keyword>
<dbReference type="InterPro" id="IPR016833">
    <property type="entry name" value="Put_Na-Bile_cotransptr"/>
</dbReference>
<gene>
    <name evidence="2" type="ORF">D3P05_17490</name>
</gene>
<feature type="transmembrane region" description="Helical" evidence="1">
    <location>
        <begin position="12"/>
        <end position="29"/>
    </location>
</feature>
<comment type="caution">
    <text evidence="2">The sequence shown here is derived from an EMBL/GenBank/DDBJ whole genome shotgun (WGS) entry which is preliminary data.</text>
</comment>
<evidence type="ECO:0000313" key="3">
    <source>
        <dbReference type="Proteomes" id="UP000283587"/>
    </source>
</evidence>
<dbReference type="PIRSF" id="PIRSF026166">
    <property type="entry name" value="UCP026166"/>
    <property type="match status" value="1"/>
</dbReference>
<keyword evidence="1" id="KW-0812">Transmembrane</keyword>
<keyword evidence="1" id="KW-1133">Transmembrane helix</keyword>
<protein>
    <submittedName>
        <fullName evidence="2">Bile acid:sodium symporter</fullName>
    </submittedName>
</protein>
<feature type="transmembrane region" description="Helical" evidence="1">
    <location>
        <begin position="292"/>
        <end position="313"/>
    </location>
</feature>
<dbReference type="AlphaFoldDB" id="A0A419A2Y3"/>
<feature type="transmembrane region" description="Helical" evidence="1">
    <location>
        <begin position="128"/>
        <end position="149"/>
    </location>
</feature>
<keyword evidence="3" id="KW-1185">Reference proteome</keyword>
<dbReference type="GO" id="GO:0005886">
    <property type="term" value="C:plasma membrane"/>
    <property type="evidence" value="ECO:0007669"/>
    <property type="project" value="TreeGrafter"/>
</dbReference>
<name>A0A419A2Y3_9RHOB</name>